<dbReference type="EMBL" id="LJDB01000040">
    <property type="protein sequence ID" value="ONI41217.1"/>
    <property type="molecule type" value="Genomic_DNA"/>
</dbReference>
<keyword evidence="2" id="KW-1185">Reference proteome</keyword>
<reference evidence="1" key="1">
    <citation type="submission" date="2016-08" db="EMBL/GenBank/DDBJ databases">
        <authorList>
            <person name="Ngugi D.K."/>
            <person name="Miyake S."/>
            <person name="Stingl U."/>
        </authorList>
    </citation>
    <scope>NUCLEOTIDE SEQUENCE</scope>
    <source>
        <strain evidence="1">SCG-B11WGA-EpuloA1</strain>
    </source>
</reference>
<proteinExistence type="predicted"/>
<evidence type="ECO:0000313" key="1">
    <source>
        <dbReference type="EMBL" id="ONI41217.1"/>
    </source>
</evidence>
<protein>
    <submittedName>
        <fullName evidence="1">Uncharacterized protein</fullName>
    </submittedName>
</protein>
<organism evidence="1 2">
    <name type="scientific">Candidatus Epulonipiscium fishelsonii</name>
    <dbReference type="NCBI Taxonomy" id="77094"/>
    <lineage>
        <taxon>Bacteria</taxon>
        <taxon>Bacillati</taxon>
        <taxon>Bacillota</taxon>
        <taxon>Clostridia</taxon>
        <taxon>Lachnospirales</taxon>
        <taxon>Lachnospiraceae</taxon>
        <taxon>Candidatus Epulonipiscium</taxon>
    </lineage>
</organism>
<evidence type="ECO:0000313" key="2">
    <source>
        <dbReference type="Proteomes" id="UP000188605"/>
    </source>
</evidence>
<accession>A0ACC8XE44</accession>
<gene>
    <name evidence="1" type="ORF">AN396_03775</name>
</gene>
<dbReference type="Proteomes" id="UP000188605">
    <property type="component" value="Unassembled WGS sequence"/>
</dbReference>
<name>A0ACC8XE44_9FIRM</name>
<sequence>MSMKRKLLILLLGSTMMVTACSQGTANNDVKTENNTSTESEEFTGPKDYRSWTTSMSTFNPHMYTNSKAFSNLGTFVAAMASSDGSNQLTFVPHHASELPTSSDGGTTWTIKIRDGLTWNDGTPLNAATYEYSMKMLLDPKLVNKNAVYMFDTVVVKGAKDYYAGNISWEDVGVKLINDNELQIVLEYPATDLDFFTSLGSLIWPVKEDLYEATMNEDRTSTTYATTLDTTPSAGMFTLTEWITEGHDVHVVNENDPLVKEGYVHLDSINRRYISSSATRSEMFFKNELDQHSLSGDEYTQYKNDPRANPTLSPHVWGYFVNGASENKIMQSQDFRNALHYATPRETICEDVYVLYPSTPYMISTGIYVGDPISGGEYYRDTAPAKAIEEKWATNPDKALELFNKAYEENGGTPVTVEYIYFEGQEDQKRQAEVLQESLENLFGKDRFTLALRAVPPAAAYDLYRSGDYDLGLGVRLANVFNPWATLNVWTSDYADKYITGFENEEFDELQFESVYGSLVNDIKGKGEALARMEELLLEYGAFVPVMQNDNTVMYHERMELSTTEYLPFIGYSTNQLDIISAP</sequence>
<comment type="caution">
    <text evidence="1">The sequence shown here is derived from an EMBL/GenBank/DDBJ whole genome shotgun (WGS) entry which is preliminary data.</text>
</comment>